<evidence type="ECO:0000256" key="8">
    <source>
        <dbReference type="ARBA" id="ARBA00048679"/>
    </source>
</evidence>
<evidence type="ECO:0000313" key="10">
    <source>
        <dbReference type="EMBL" id="KAH0870105.1"/>
    </source>
</evidence>
<dbReference type="InterPro" id="IPR000719">
    <property type="entry name" value="Prot_kinase_dom"/>
</dbReference>
<keyword evidence="4" id="KW-0547">Nucleotide-binding</keyword>
<accession>A0ABQ7YSS1</accession>
<dbReference type="Gene3D" id="3.30.200.20">
    <property type="entry name" value="Phosphorylase Kinase, domain 1"/>
    <property type="match status" value="1"/>
</dbReference>
<dbReference type="Pfam" id="PF00069">
    <property type="entry name" value="Pkinase"/>
    <property type="match status" value="1"/>
</dbReference>
<dbReference type="PANTHER" id="PTHR13902">
    <property type="entry name" value="SERINE/THREONINE-PROTEIN KINASE WNK WITH NO LYSINE -RELATED"/>
    <property type="match status" value="1"/>
</dbReference>
<evidence type="ECO:0000256" key="3">
    <source>
        <dbReference type="ARBA" id="ARBA00022679"/>
    </source>
</evidence>
<dbReference type="InterPro" id="IPR050588">
    <property type="entry name" value="WNK_Ser-Thr_kinase"/>
</dbReference>
<evidence type="ECO:0000256" key="6">
    <source>
        <dbReference type="ARBA" id="ARBA00022840"/>
    </source>
</evidence>
<comment type="catalytic activity">
    <reaction evidence="8">
        <text>L-seryl-[protein] + ATP = O-phospho-L-seryl-[protein] + ADP + H(+)</text>
        <dbReference type="Rhea" id="RHEA:17989"/>
        <dbReference type="Rhea" id="RHEA-COMP:9863"/>
        <dbReference type="Rhea" id="RHEA-COMP:11604"/>
        <dbReference type="ChEBI" id="CHEBI:15378"/>
        <dbReference type="ChEBI" id="CHEBI:29999"/>
        <dbReference type="ChEBI" id="CHEBI:30616"/>
        <dbReference type="ChEBI" id="CHEBI:83421"/>
        <dbReference type="ChEBI" id="CHEBI:456216"/>
        <dbReference type="EC" id="2.7.11.1"/>
    </reaction>
</comment>
<keyword evidence="3" id="KW-0808">Transferase</keyword>
<keyword evidence="5" id="KW-0418">Kinase</keyword>
<dbReference type="EC" id="2.7.11.1" evidence="1"/>
<reference evidence="10 11" key="1">
    <citation type="submission" date="2021-05" db="EMBL/GenBank/DDBJ databases">
        <title>Genome Assembly of Synthetic Allotetraploid Brassica napus Reveals Homoeologous Exchanges between Subgenomes.</title>
        <authorList>
            <person name="Davis J.T."/>
        </authorList>
    </citation>
    <scope>NUCLEOTIDE SEQUENCE [LARGE SCALE GENOMIC DNA]</scope>
    <source>
        <strain evidence="11">cv. Da-Ae</strain>
        <tissue evidence="10">Seedling</tissue>
    </source>
</reference>
<dbReference type="SUPFAM" id="SSF56112">
    <property type="entry name" value="Protein kinase-like (PK-like)"/>
    <property type="match status" value="1"/>
</dbReference>
<feature type="non-terminal residue" evidence="10">
    <location>
        <position position="1"/>
    </location>
</feature>
<name>A0ABQ7YSS1_BRANA</name>
<keyword evidence="11" id="KW-1185">Reference proteome</keyword>
<dbReference type="SMART" id="SM00220">
    <property type="entry name" value="S_TKc"/>
    <property type="match status" value="1"/>
</dbReference>
<gene>
    <name evidence="10" type="ORF">HID58_077127</name>
</gene>
<evidence type="ECO:0000256" key="7">
    <source>
        <dbReference type="ARBA" id="ARBA00047899"/>
    </source>
</evidence>
<comment type="caution">
    <text evidence="10">The sequence shown here is derived from an EMBL/GenBank/DDBJ whole genome shotgun (WGS) entry which is preliminary data.</text>
</comment>
<dbReference type="InterPro" id="IPR011009">
    <property type="entry name" value="Kinase-like_dom_sf"/>
</dbReference>
<protein>
    <recommendedName>
        <fullName evidence="1">non-specific serine/threonine protein kinase</fullName>
        <ecNumber evidence="1">2.7.11.1</ecNumber>
    </recommendedName>
</protein>
<comment type="catalytic activity">
    <reaction evidence="7">
        <text>L-threonyl-[protein] + ATP = O-phospho-L-threonyl-[protein] + ADP + H(+)</text>
        <dbReference type="Rhea" id="RHEA:46608"/>
        <dbReference type="Rhea" id="RHEA-COMP:11060"/>
        <dbReference type="Rhea" id="RHEA-COMP:11605"/>
        <dbReference type="ChEBI" id="CHEBI:15378"/>
        <dbReference type="ChEBI" id="CHEBI:30013"/>
        <dbReference type="ChEBI" id="CHEBI:30616"/>
        <dbReference type="ChEBI" id="CHEBI:61977"/>
        <dbReference type="ChEBI" id="CHEBI:456216"/>
        <dbReference type="EC" id="2.7.11.1"/>
    </reaction>
</comment>
<organism evidence="10 11">
    <name type="scientific">Brassica napus</name>
    <name type="common">Rape</name>
    <dbReference type="NCBI Taxonomy" id="3708"/>
    <lineage>
        <taxon>Eukaryota</taxon>
        <taxon>Viridiplantae</taxon>
        <taxon>Streptophyta</taxon>
        <taxon>Embryophyta</taxon>
        <taxon>Tracheophyta</taxon>
        <taxon>Spermatophyta</taxon>
        <taxon>Magnoliopsida</taxon>
        <taxon>eudicotyledons</taxon>
        <taxon>Gunneridae</taxon>
        <taxon>Pentapetalae</taxon>
        <taxon>rosids</taxon>
        <taxon>malvids</taxon>
        <taxon>Brassicales</taxon>
        <taxon>Brassicaceae</taxon>
        <taxon>Brassiceae</taxon>
        <taxon>Brassica</taxon>
    </lineage>
</organism>
<proteinExistence type="predicted"/>
<keyword evidence="6" id="KW-0067">ATP-binding</keyword>
<dbReference type="InterPro" id="IPR024678">
    <property type="entry name" value="Kinase_OSR1/WNK_CCT"/>
</dbReference>
<evidence type="ECO:0000256" key="4">
    <source>
        <dbReference type="ARBA" id="ARBA00022741"/>
    </source>
</evidence>
<dbReference type="PROSITE" id="PS50011">
    <property type="entry name" value="PROTEIN_KINASE_DOM"/>
    <property type="match status" value="1"/>
</dbReference>
<feature type="domain" description="Protein kinase" evidence="9">
    <location>
        <begin position="26"/>
        <end position="354"/>
    </location>
</feature>
<evidence type="ECO:0000313" key="11">
    <source>
        <dbReference type="Proteomes" id="UP000824890"/>
    </source>
</evidence>
<keyword evidence="2" id="KW-0723">Serine/threonine-protein kinase</keyword>
<evidence type="ECO:0000256" key="5">
    <source>
        <dbReference type="ARBA" id="ARBA00022777"/>
    </source>
</evidence>
<sequence>EMMNNISHLEPDDSEFVEVDPSGRYGRYNEVLGKGSSKTVYRGFDEYEGIEVAWNQVKLYDFLQSPQELERLYCEIHLLKTLKHKSIMKFYTSWVDTDNRNINFITEMFTSGTLRHSVSQGKKPDSLDKVKDGEVRGFIEKCLASASLRLSARELLDDQFLCIDYPSNYYSDNDQSQWTYNGDEMVESHGIEIFEFQNDDDHEEAEEYDNKFDNVHISIKGKRRDNGDGLFLRLRIADKEGLVRNIYFPFDIESDTAISVAREMVEELEMDDRDVTKIANMINGEIASLVPDWRSGLGFESSFCNCSSNHSAVDFNVRQCCRNMCGEKHGRFEEITSGLNNSDEEEVFSCRSSD</sequence>
<evidence type="ECO:0000259" key="9">
    <source>
        <dbReference type="PROSITE" id="PS50011"/>
    </source>
</evidence>
<evidence type="ECO:0000256" key="1">
    <source>
        <dbReference type="ARBA" id="ARBA00012513"/>
    </source>
</evidence>
<dbReference type="Pfam" id="PF12202">
    <property type="entry name" value="OSR1_C"/>
    <property type="match status" value="1"/>
</dbReference>
<dbReference type="EMBL" id="JAGKQM010000017">
    <property type="protein sequence ID" value="KAH0870105.1"/>
    <property type="molecule type" value="Genomic_DNA"/>
</dbReference>
<dbReference type="Gene3D" id="3.10.20.90">
    <property type="entry name" value="Phosphatidylinositol 3-kinase Catalytic Subunit, Chain A, domain 1"/>
    <property type="match status" value="1"/>
</dbReference>
<dbReference type="Proteomes" id="UP000824890">
    <property type="component" value="Unassembled WGS sequence"/>
</dbReference>
<evidence type="ECO:0000256" key="2">
    <source>
        <dbReference type="ARBA" id="ARBA00022527"/>
    </source>
</evidence>